<dbReference type="InterPro" id="IPR011006">
    <property type="entry name" value="CheY-like_superfamily"/>
</dbReference>
<evidence type="ECO:0000259" key="19">
    <source>
        <dbReference type="PROSITE" id="PS50110"/>
    </source>
</evidence>
<dbReference type="Proteomes" id="UP000435323">
    <property type="component" value="Unassembled WGS sequence"/>
</dbReference>
<dbReference type="CDD" id="cd17546">
    <property type="entry name" value="REC_hyHK_CKI1_RcsC-like"/>
    <property type="match status" value="1"/>
</dbReference>
<dbReference type="Gene3D" id="3.30.565.10">
    <property type="entry name" value="Histidine kinase-like ATPase, C-terminal domain"/>
    <property type="match status" value="1"/>
</dbReference>
<dbReference type="InterPro" id="IPR000014">
    <property type="entry name" value="PAS"/>
</dbReference>
<evidence type="ECO:0000256" key="12">
    <source>
        <dbReference type="ARBA" id="ARBA00023012"/>
    </source>
</evidence>
<keyword evidence="8 17" id="KW-0812">Transmembrane</keyword>
<dbReference type="Gene3D" id="1.10.287.130">
    <property type="match status" value="1"/>
</dbReference>
<evidence type="ECO:0000256" key="10">
    <source>
        <dbReference type="ARBA" id="ARBA00022840"/>
    </source>
</evidence>
<evidence type="ECO:0000256" key="8">
    <source>
        <dbReference type="ARBA" id="ARBA00022692"/>
    </source>
</evidence>
<keyword evidence="13 17" id="KW-0472">Membrane</keyword>
<feature type="coiled-coil region" evidence="16">
    <location>
        <begin position="907"/>
        <end position="934"/>
    </location>
</feature>
<evidence type="ECO:0000259" key="21">
    <source>
        <dbReference type="PROSITE" id="PS50113"/>
    </source>
</evidence>
<organism evidence="23 24">
    <name type="scientific">Aliivibrio fischeri</name>
    <name type="common">Vibrio fischeri</name>
    <dbReference type="NCBI Taxonomy" id="668"/>
    <lineage>
        <taxon>Bacteria</taxon>
        <taxon>Pseudomonadati</taxon>
        <taxon>Pseudomonadota</taxon>
        <taxon>Gammaproteobacteria</taxon>
        <taxon>Vibrionales</taxon>
        <taxon>Vibrionaceae</taxon>
        <taxon>Aliivibrio</taxon>
    </lineage>
</organism>
<feature type="domain" description="HPt" evidence="22">
    <location>
        <begin position="835"/>
        <end position="931"/>
    </location>
</feature>
<dbReference type="InterPro" id="IPR001789">
    <property type="entry name" value="Sig_transdc_resp-reg_receiver"/>
</dbReference>
<dbReference type="InterPro" id="IPR036641">
    <property type="entry name" value="HPT_dom_sf"/>
</dbReference>
<feature type="domain" description="PAS" evidence="20">
    <location>
        <begin position="273"/>
        <end position="326"/>
    </location>
</feature>
<feature type="modified residue" description="4-aspartylphosphate" evidence="15">
    <location>
        <position position="716"/>
    </location>
</feature>
<dbReference type="InterPro" id="IPR000700">
    <property type="entry name" value="PAS-assoc_C"/>
</dbReference>
<keyword evidence="6 15" id="KW-0597">Phosphoprotein</keyword>
<name>A0A6N3Z4Q4_ALIFS</name>
<dbReference type="FunFam" id="1.20.120.160:FF:000015">
    <property type="entry name" value="Hybrid sensor kinase RscS"/>
    <property type="match status" value="1"/>
</dbReference>
<dbReference type="Gene3D" id="1.20.120.160">
    <property type="entry name" value="HPT domain"/>
    <property type="match status" value="1"/>
</dbReference>
<evidence type="ECO:0000256" key="3">
    <source>
        <dbReference type="ARBA" id="ARBA00012438"/>
    </source>
</evidence>
<evidence type="ECO:0000256" key="7">
    <source>
        <dbReference type="ARBA" id="ARBA00022679"/>
    </source>
</evidence>
<dbReference type="PRINTS" id="PR00344">
    <property type="entry name" value="BCTRLSENSOR"/>
</dbReference>
<dbReference type="CDD" id="cd00082">
    <property type="entry name" value="HisKA"/>
    <property type="match status" value="1"/>
</dbReference>
<dbReference type="InterPro" id="IPR008207">
    <property type="entry name" value="Sig_transdc_His_kin_Hpt_dom"/>
</dbReference>
<feature type="domain" description="PAC" evidence="21">
    <location>
        <begin position="345"/>
        <end position="399"/>
    </location>
</feature>
<dbReference type="Pfam" id="PF01627">
    <property type="entry name" value="Hpt"/>
    <property type="match status" value="1"/>
</dbReference>
<evidence type="ECO:0000256" key="9">
    <source>
        <dbReference type="ARBA" id="ARBA00022777"/>
    </source>
</evidence>
<dbReference type="SUPFAM" id="SSF55785">
    <property type="entry name" value="PYP-like sensor domain (PAS domain)"/>
    <property type="match status" value="1"/>
</dbReference>
<dbReference type="InterPro" id="IPR005467">
    <property type="entry name" value="His_kinase_dom"/>
</dbReference>
<keyword evidence="4" id="KW-1003">Cell membrane</keyword>
<keyword evidence="12" id="KW-0902">Two-component regulatory system</keyword>
<protein>
    <recommendedName>
        <fullName evidence="3">histidine kinase</fullName>
        <ecNumber evidence="3">2.7.13.3</ecNumber>
    </recommendedName>
</protein>
<dbReference type="Pfam" id="PF13426">
    <property type="entry name" value="PAS_9"/>
    <property type="match status" value="1"/>
</dbReference>
<evidence type="ECO:0000256" key="4">
    <source>
        <dbReference type="ARBA" id="ARBA00022475"/>
    </source>
</evidence>
<dbReference type="SUPFAM" id="SSF55874">
    <property type="entry name" value="ATPase domain of HSP90 chaperone/DNA topoisomerase II/histidine kinase"/>
    <property type="match status" value="1"/>
</dbReference>
<dbReference type="GO" id="GO:0005886">
    <property type="term" value="C:plasma membrane"/>
    <property type="evidence" value="ECO:0007669"/>
    <property type="project" value="UniProtKB-SubCell"/>
</dbReference>
<gene>
    <name evidence="23" type="ORF">GNP77_13640</name>
</gene>
<evidence type="ECO:0000256" key="2">
    <source>
        <dbReference type="ARBA" id="ARBA00004429"/>
    </source>
</evidence>
<evidence type="ECO:0000259" key="18">
    <source>
        <dbReference type="PROSITE" id="PS50109"/>
    </source>
</evidence>
<dbReference type="SMART" id="SM00387">
    <property type="entry name" value="HATPase_c"/>
    <property type="match status" value="1"/>
</dbReference>
<keyword evidence="7" id="KW-0808">Transferase</keyword>
<dbReference type="SMART" id="SM00448">
    <property type="entry name" value="REC"/>
    <property type="match status" value="1"/>
</dbReference>
<dbReference type="InterPro" id="IPR036097">
    <property type="entry name" value="HisK_dim/P_sf"/>
</dbReference>
<proteinExistence type="predicted"/>
<dbReference type="PROSITE" id="PS50113">
    <property type="entry name" value="PAC"/>
    <property type="match status" value="1"/>
</dbReference>
<dbReference type="Gene3D" id="3.40.50.2300">
    <property type="match status" value="1"/>
</dbReference>
<accession>A0A6N3Z4Q4</accession>
<dbReference type="PROSITE" id="PS50112">
    <property type="entry name" value="PAS"/>
    <property type="match status" value="1"/>
</dbReference>
<keyword evidence="16" id="KW-0175">Coiled coil</keyword>
<feature type="domain" description="Response regulatory" evidence="19">
    <location>
        <begin position="667"/>
        <end position="782"/>
    </location>
</feature>
<keyword evidence="5" id="KW-0997">Cell inner membrane</keyword>
<reference evidence="23 24" key="1">
    <citation type="submission" date="2019-11" db="EMBL/GenBank/DDBJ databases">
        <title>Using colonization assays and comparative genomics to discover symbiosis behaviors and factors in Vibrio fischeri.</title>
        <authorList>
            <person name="Bongrand C."/>
            <person name="Moriano-Gutierrez S."/>
            <person name="Arevalo P."/>
            <person name="Mcfall-Ngai M."/>
            <person name="Visick K."/>
            <person name="Polz M.F."/>
            <person name="Ruby E.G."/>
        </authorList>
    </citation>
    <scope>NUCLEOTIDE SEQUENCE [LARGE SCALE GENOMIC DNA]</scope>
    <source>
        <strain evidence="24">emors.3.2</strain>
    </source>
</reference>
<feature type="domain" description="Histidine kinase" evidence="18">
    <location>
        <begin position="417"/>
        <end position="638"/>
    </location>
</feature>
<dbReference type="PROSITE" id="PS50894">
    <property type="entry name" value="HPT"/>
    <property type="match status" value="1"/>
</dbReference>
<dbReference type="FunFam" id="3.40.50.2300:FF:000322">
    <property type="entry name" value="Autoinducer 2 sensor kinase/phosphatase luxQ"/>
    <property type="match status" value="1"/>
</dbReference>
<dbReference type="InterPro" id="IPR003661">
    <property type="entry name" value="HisK_dim/P_dom"/>
</dbReference>
<dbReference type="Pfam" id="PF02518">
    <property type="entry name" value="HATPase_c"/>
    <property type="match status" value="1"/>
</dbReference>
<keyword evidence="10" id="KW-0547">Nucleotide-binding</keyword>
<dbReference type="GO" id="GO:0000155">
    <property type="term" value="F:phosphorelay sensor kinase activity"/>
    <property type="evidence" value="ECO:0007669"/>
    <property type="project" value="InterPro"/>
</dbReference>
<evidence type="ECO:0000313" key="23">
    <source>
        <dbReference type="EMBL" id="MUK46424.1"/>
    </source>
</evidence>
<evidence type="ECO:0000256" key="15">
    <source>
        <dbReference type="PROSITE-ProRule" id="PRU00169"/>
    </source>
</evidence>
<evidence type="ECO:0000313" key="24">
    <source>
        <dbReference type="Proteomes" id="UP000435323"/>
    </source>
</evidence>
<dbReference type="EC" id="2.7.13.3" evidence="3"/>
<dbReference type="Pfam" id="PF00512">
    <property type="entry name" value="HisKA"/>
    <property type="match status" value="1"/>
</dbReference>
<sequence length="943" mass="107295">MKNQLLRYSLITIITCTLVIISLIITRNHLVEQYQRAYLTLSHNIIQSRENIYHFNHQDNKTYDEYASLLVDSELQASFLYNRLKDSRTSSWLEFFLISDNQAILVSQNTYSNIVAIVTDLESLLRLKVSKEYTTHTIFLLEKQLINNVQNVEDKYLISQLTLHGTLPKEKTLSDTTLNDSDFTSLSNYIKLRERIESEQKEKEQSIFNNTVKQTLTKQNAYWITQSEAIKTQLFITTLFLLCCIALYFYIRLRDKLIQTLTIKRELIRSEKEKTKLALVAEYAHDAIFILDKQSKLTWINQSYSVLSGNTLEDIKGKDLPSVLQLDKIQHANIFTLLQSLKTGTSVSFELTNNHKDGTLYWIDVSVTPIFKPNGNIMHYVVVERDITKKKELEDKLIKAADKADVSNKAKSTFLATMSHELRTPLNGILGMAQIIESNIKDEEQHKQIKVLLESGDHLLSLLNDILDFSKIEQNKLELNHASFYFNDVIDPIANTYLSICEDKGLQFIINNNINEKTIFLGDKPRIRQIIFNLISNAVKFTHKGSITLNFSHTLTPKGEQAVQIKVQDTGIGIRKKRLKHIFEPFIQAETSTTRQYGGTGLGLAIVKQLTDTMKGYISVNSSEGKGTCFTLVLPLEITKSKQLIDSDALPSDKNKPTEPTSIANLSILIAEDNKINALVAQMFCQRLGHKAIIAENGKVAIEKLKETHFDLIIMDNHMPVMDGILATKAIREELKLSTIIFACTADVFQEAHDSFLKAGANYVLTKPLQENGFIDAIKQHQDTIIQQKRTSCPTQEKNSNIIELKRPSKYQLSDDALTEAEIKLTSIQDICGPDSEIICVFLQSFIDTSEENITEIITAFERKNIKSIRFNAHSIKGMASNFNAPRLIKMATSIELHAKEQTMPMLEDVQQLINLLEVNIQQASRLLEKYETQQISSQKSNP</sequence>
<comment type="caution">
    <text evidence="23">The sequence shown here is derived from an EMBL/GenBank/DDBJ whole genome shotgun (WGS) entry which is preliminary data.</text>
</comment>
<dbReference type="SUPFAM" id="SSF52172">
    <property type="entry name" value="CheY-like"/>
    <property type="match status" value="1"/>
</dbReference>
<dbReference type="AlphaFoldDB" id="A0A6N3Z4Q4"/>
<dbReference type="CDD" id="cd00130">
    <property type="entry name" value="PAS"/>
    <property type="match status" value="1"/>
</dbReference>
<dbReference type="Pfam" id="PF00072">
    <property type="entry name" value="Response_reg"/>
    <property type="match status" value="1"/>
</dbReference>
<dbReference type="PANTHER" id="PTHR43047:SF78">
    <property type="entry name" value="SENSORY_REGULATORY PROTEIN RPFC"/>
    <property type="match status" value="1"/>
</dbReference>
<dbReference type="CDD" id="cd00088">
    <property type="entry name" value="HPT"/>
    <property type="match status" value="1"/>
</dbReference>
<feature type="transmembrane region" description="Helical" evidence="17">
    <location>
        <begin position="234"/>
        <end position="251"/>
    </location>
</feature>
<evidence type="ECO:0000256" key="16">
    <source>
        <dbReference type="SAM" id="Coils"/>
    </source>
</evidence>
<keyword evidence="9" id="KW-0418">Kinase</keyword>
<dbReference type="PANTHER" id="PTHR43047">
    <property type="entry name" value="TWO-COMPONENT HISTIDINE PROTEIN KINASE"/>
    <property type="match status" value="1"/>
</dbReference>
<dbReference type="InterPro" id="IPR001610">
    <property type="entry name" value="PAC"/>
</dbReference>
<comment type="subcellular location">
    <subcellularLocation>
        <location evidence="2">Cell inner membrane</location>
        <topology evidence="2">Multi-pass membrane protein</topology>
    </subcellularLocation>
</comment>
<evidence type="ECO:0000259" key="20">
    <source>
        <dbReference type="PROSITE" id="PS50112"/>
    </source>
</evidence>
<dbReference type="SUPFAM" id="SSF47226">
    <property type="entry name" value="Histidine-containing phosphotransfer domain, HPT domain"/>
    <property type="match status" value="1"/>
</dbReference>
<dbReference type="InterPro" id="IPR003594">
    <property type="entry name" value="HATPase_dom"/>
</dbReference>
<evidence type="ECO:0000256" key="6">
    <source>
        <dbReference type="ARBA" id="ARBA00022553"/>
    </source>
</evidence>
<evidence type="ECO:0000256" key="5">
    <source>
        <dbReference type="ARBA" id="ARBA00022519"/>
    </source>
</evidence>
<evidence type="ECO:0000256" key="14">
    <source>
        <dbReference type="PROSITE-ProRule" id="PRU00110"/>
    </source>
</evidence>
<dbReference type="InterPro" id="IPR035965">
    <property type="entry name" value="PAS-like_dom_sf"/>
</dbReference>
<comment type="catalytic activity">
    <reaction evidence="1">
        <text>ATP + protein L-histidine = ADP + protein N-phospho-L-histidine.</text>
        <dbReference type="EC" id="2.7.13.3"/>
    </reaction>
</comment>
<dbReference type="FunFam" id="3.30.565.10:FF:000010">
    <property type="entry name" value="Sensor histidine kinase RcsC"/>
    <property type="match status" value="1"/>
</dbReference>
<dbReference type="SUPFAM" id="SSF47384">
    <property type="entry name" value="Homodimeric domain of signal transducing histidine kinase"/>
    <property type="match status" value="1"/>
</dbReference>
<dbReference type="NCBIfam" id="TIGR00229">
    <property type="entry name" value="sensory_box"/>
    <property type="match status" value="1"/>
</dbReference>
<evidence type="ECO:0000256" key="11">
    <source>
        <dbReference type="ARBA" id="ARBA00022989"/>
    </source>
</evidence>
<dbReference type="Gene3D" id="3.30.450.20">
    <property type="entry name" value="PAS domain"/>
    <property type="match status" value="1"/>
</dbReference>
<feature type="modified residue" description="Phosphohistidine" evidence="14">
    <location>
        <position position="874"/>
    </location>
</feature>
<keyword evidence="10" id="KW-0067">ATP-binding</keyword>
<dbReference type="SMART" id="SM00073">
    <property type="entry name" value="HPT"/>
    <property type="match status" value="1"/>
</dbReference>
<dbReference type="RefSeq" id="WP_155658047.1">
    <property type="nucleotide sequence ID" value="NZ_WOBO01000015.1"/>
</dbReference>
<keyword evidence="11 17" id="KW-1133">Transmembrane helix</keyword>
<dbReference type="SMART" id="SM00388">
    <property type="entry name" value="HisKA"/>
    <property type="match status" value="1"/>
</dbReference>
<evidence type="ECO:0000256" key="1">
    <source>
        <dbReference type="ARBA" id="ARBA00000085"/>
    </source>
</evidence>
<dbReference type="EMBL" id="WOBO01000015">
    <property type="protein sequence ID" value="MUK46424.1"/>
    <property type="molecule type" value="Genomic_DNA"/>
</dbReference>
<dbReference type="PROSITE" id="PS50110">
    <property type="entry name" value="RESPONSE_REGULATORY"/>
    <property type="match status" value="1"/>
</dbReference>
<feature type="transmembrane region" description="Helical" evidence="17">
    <location>
        <begin position="6"/>
        <end position="26"/>
    </location>
</feature>
<evidence type="ECO:0000259" key="22">
    <source>
        <dbReference type="PROSITE" id="PS50894"/>
    </source>
</evidence>
<dbReference type="InterPro" id="IPR036890">
    <property type="entry name" value="HATPase_C_sf"/>
</dbReference>
<evidence type="ECO:0000256" key="17">
    <source>
        <dbReference type="SAM" id="Phobius"/>
    </source>
</evidence>
<evidence type="ECO:0000256" key="13">
    <source>
        <dbReference type="ARBA" id="ARBA00023136"/>
    </source>
</evidence>
<dbReference type="CDD" id="cd16922">
    <property type="entry name" value="HATPase_EvgS-ArcB-TorS-like"/>
    <property type="match status" value="1"/>
</dbReference>
<dbReference type="PROSITE" id="PS50109">
    <property type="entry name" value="HIS_KIN"/>
    <property type="match status" value="1"/>
</dbReference>
<dbReference type="InterPro" id="IPR004358">
    <property type="entry name" value="Sig_transdc_His_kin-like_C"/>
</dbReference>
<dbReference type="SMART" id="SM00086">
    <property type="entry name" value="PAC"/>
    <property type="match status" value="1"/>
</dbReference>